<feature type="compositionally biased region" description="Low complexity" evidence="1">
    <location>
        <begin position="289"/>
        <end position="304"/>
    </location>
</feature>
<protein>
    <submittedName>
        <fullName evidence="3">Uncharacterized protein</fullName>
    </submittedName>
</protein>
<name>A0A2M7W7M2_9BACT</name>
<feature type="transmembrane region" description="Helical" evidence="2">
    <location>
        <begin position="191"/>
        <end position="210"/>
    </location>
</feature>
<feature type="region of interest" description="Disordered" evidence="1">
    <location>
        <begin position="283"/>
        <end position="304"/>
    </location>
</feature>
<feature type="non-terminal residue" evidence="3">
    <location>
        <position position="616"/>
    </location>
</feature>
<gene>
    <name evidence="3" type="ORF">COX59_00115</name>
</gene>
<dbReference type="AlphaFoldDB" id="A0A2M7W7M2"/>
<reference evidence="4" key="1">
    <citation type="submission" date="2017-09" db="EMBL/GenBank/DDBJ databases">
        <title>Depth-based differentiation of microbial function through sediment-hosted aquifers and enrichment of novel symbionts in the deep terrestrial subsurface.</title>
        <authorList>
            <person name="Probst A.J."/>
            <person name="Ladd B."/>
            <person name="Jarett J.K."/>
            <person name="Geller-Mcgrath D.E."/>
            <person name="Sieber C.M.K."/>
            <person name="Emerson J.B."/>
            <person name="Anantharaman K."/>
            <person name="Thomas B.C."/>
            <person name="Malmstrom R."/>
            <person name="Stieglmeier M."/>
            <person name="Klingl A."/>
            <person name="Woyke T."/>
            <person name="Ryan C.M."/>
            <person name="Banfield J.F."/>
        </authorList>
    </citation>
    <scope>NUCLEOTIDE SEQUENCE [LARGE SCALE GENOMIC DNA]</scope>
</reference>
<dbReference type="EMBL" id="PFQG01000005">
    <property type="protein sequence ID" value="PJA23399.1"/>
    <property type="molecule type" value="Genomic_DNA"/>
</dbReference>
<keyword evidence="2" id="KW-1133">Transmembrane helix</keyword>
<organism evidence="3 4">
    <name type="scientific">Candidatus Beckwithbacteria bacterium CG_4_10_14_0_2_um_filter_47_25</name>
    <dbReference type="NCBI Taxonomy" id="1974493"/>
    <lineage>
        <taxon>Bacteria</taxon>
        <taxon>Candidatus Beckwithiibacteriota</taxon>
    </lineage>
</organism>
<evidence type="ECO:0000313" key="4">
    <source>
        <dbReference type="Proteomes" id="UP000228627"/>
    </source>
</evidence>
<evidence type="ECO:0000313" key="3">
    <source>
        <dbReference type="EMBL" id="PJA23399.1"/>
    </source>
</evidence>
<keyword evidence="2" id="KW-0812">Transmembrane</keyword>
<keyword evidence="2" id="KW-0472">Membrane</keyword>
<evidence type="ECO:0000256" key="2">
    <source>
        <dbReference type="SAM" id="Phobius"/>
    </source>
</evidence>
<feature type="transmembrane region" description="Helical" evidence="2">
    <location>
        <begin position="222"/>
        <end position="244"/>
    </location>
</feature>
<accession>A0A2M7W7M2</accession>
<proteinExistence type="predicted"/>
<evidence type="ECO:0000256" key="1">
    <source>
        <dbReference type="SAM" id="MobiDB-lite"/>
    </source>
</evidence>
<feature type="transmembrane region" description="Helical" evidence="2">
    <location>
        <begin position="159"/>
        <end position="179"/>
    </location>
</feature>
<dbReference type="Proteomes" id="UP000228627">
    <property type="component" value="Unassembled WGS sequence"/>
</dbReference>
<sequence>MPFGNQKIYFLHNQDGSVELISEAVWNARQPAKSAEAPAGETKKWNKPPSEWFAGVGKDLRKFWEQGVKPRGFKDVVSLIARAISDSGTPYAWFAGALLMGSNLALTGMKELKTFADLGDWQNAEKLRDVVKLYVKQTSFGRLISGSTKTGLTEKERNWALALGIGSSALFMGLTELTSKVVAGGSLWKSLLYRAFLGYVIPETFAYVGKSKIADEAKAKEWLGLTLGAMSTTITAASAIMFLGEGAIGLTQLISQRIAEVQAAETTPTLIPSAVPSIVPTGTAGQTHTEAPPTATPIPATETLPPTETTIPTLESLWQPGQAVDKTLLQDAADQNLGWGIDTDGDGNTDFQVFWLDQDQAPDVIRDVDNNQFIRGDNDLFFLDANKDGLIDGNEQFGAWKLEQLNPALTALNSNSDGLIEINANDIAKAGKVPGLAAPISAKELNGPVPPNIDLNKDEIMDILTDAKGQFADNDHNGVFNPETDTRIVGEIDFDIGFWQINKIVYADGSMWTRNGNGELVGVLSDGRTIRLDDSSGTSRLQKQMHQENLAWSPQFVGEQAVINPNNLPIPPAPVPLPPPPDTTPEIVTEPVRGDSATMIKANGDRVWLDAEHGGI</sequence>
<comment type="caution">
    <text evidence="3">The sequence shown here is derived from an EMBL/GenBank/DDBJ whole genome shotgun (WGS) entry which is preliminary data.</text>
</comment>